<dbReference type="InterPro" id="IPR000160">
    <property type="entry name" value="GGDEF_dom"/>
</dbReference>
<reference evidence="3" key="1">
    <citation type="submission" date="2021-03" db="EMBL/GenBank/DDBJ databases">
        <title>Whole genome shotgun sequence of Actinoplanes consettensis NBRC 14913.</title>
        <authorList>
            <person name="Komaki H."/>
            <person name="Tamura T."/>
        </authorList>
    </citation>
    <scope>NUCLEOTIDE SEQUENCE</scope>
    <source>
        <strain evidence="3">NBRC 14913</strain>
    </source>
</reference>
<sequence>MAGSPLSSRYCPAPLIPVSLRLQELQLRRRNGPLTGERRGRYSRTPYIAVIATEVLLVVALPKTDLRIWGVTVGVVAITALVLGRQLVAFTDNDRLLTSLDRSLADLHEQKEWFRSLVQHASDVTLVVGPGDIISYASPAAARIFGGDEPVGLQLATYVHPDDLLLFQELTAILAATPGTDAAAQVRLLHADATYRWLDLVGADLTGNPSVRGVVFNARDVTEARELQDQLRHEATHDSLTGLANRALLAEHLAAAGTTQVSVLVADLDGFKQINDAHGHHTGDELLIAVAHRLRTGLGSTGLAVRLGGDEFALLLPGAGPQEASNLAADISLALLAPIEIDGTPALRIGASIGIATGPANNPDRLLREADAAMYRVKHDRAAI</sequence>
<dbReference type="Gene3D" id="3.30.450.20">
    <property type="entry name" value="PAS domain"/>
    <property type="match status" value="1"/>
</dbReference>
<evidence type="ECO:0008006" key="5">
    <source>
        <dbReference type="Google" id="ProtNLM"/>
    </source>
</evidence>
<dbReference type="PANTHER" id="PTHR44757:SF2">
    <property type="entry name" value="BIOFILM ARCHITECTURE MAINTENANCE PROTEIN MBAA"/>
    <property type="match status" value="1"/>
</dbReference>
<dbReference type="InterPro" id="IPR035965">
    <property type="entry name" value="PAS-like_dom_sf"/>
</dbReference>
<comment type="caution">
    <text evidence="3">The sequence shown here is derived from an EMBL/GenBank/DDBJ whole genome shotgun (WGS) entry which is preliminary data.</text>
</comment>
<evidence type="ECO:0000313" key="4">
    <source>
        <dbReference type="Proteomes" id="UP000680865"/>
    </source>
</evidence>
<organism evidence="3 4">
    <name type="scientific">Winogradskya consettensis</name>
    <dbReference type="NCBI Taxonomy" id="113560"/>
    <lineage>
        <taxon>Bacteria</taxon>
        <taxon>Bacillati</taxon>
        <taxon>Actinomycetota</taxon>
        <taxon>Actinomycetes</taxon>
        <taxon>Micromonosporales</taxon>
        <taxon>Micromonosporaceae</taxon>
        <taxon>Winogradskya</taxon>
    </lineage>
</organism>
<dbReference type="NCBIfam" id="TIGR00254">
    <property type="entry name" value="GGDEF"/>
    <property type="match status" value="1"/>
</dbReference>
<dbReference type="CDD" id="cd01949">
    <property type="entry name" value="GGDEF"/>
    <property type="match status" value="1"/>
</dbReference>
<dbReference type="Gene3D" id="3.30.70.270">
    <property type="match status" value="1"/>
</dbReference>
<dbReference type="PROSITE" id="PS50887">
    <property type="entry name" value="GGDEF"/>
    <property type="match status" value="1"/>
</dbReference>
<accession>A0A919SIF7</accession>
<evidence type="ECO:0000313" key="3">
    <source>
        <dbReference type="EMBL" id="GIM73320.1"/>
    </source>
</evidence>
<dbReference type="GO" id="GO:0006355">
    <property type="term" value="P:regulation of DNA-templated transcription"/>
    <property type="evidence" value="ECO:0007669"/>
    <property type="project" value="InterPro"/>
</dbReference>
<gene>
    <name evidence="3" type="ORF">Aco04nite_34660</name>
</gene>
<dbReference type="Pfam" id="PF00990">
    <property type="entry name" value="GGDEF"/>
    <property type="match status" value="1"/>
</dbReference>
<dbReference type="InterPro" id="IPR013767">
    <property type="entry name" value="PAS_fold"/>
</dbReference>
<keyword evidence="4" id="KW-1185">Reference proteome</keyword>
<name>A0A919SIF7_9ACTN</name>
<dbReference type="InterPro" id="IPR000014">
    <property type="entry name" value="PAS"/>
</dbReference>
<dbReference type="Pfam" id="PF00989">
    <property type="entry name" value="PAS"/>
    <property type="match status" value="1"/>
</dbReference>
<dbReference type="SMART" id="SM00267">
    <property type="entry name" value="GGDEF"/>
    <property type="match status" value="1"/>
</dbReference>
<dbReference type="InterPro" id="IPR000700">
    <property type="entry name" value="PAS-assoc_C"/>
</dbReference>
<dbReference type="Proteomes" id="UP000680865">
    <property type="component" value="Unassembled WGS sequence"/>
</dbReference>
<dbReference type="SMART" id="SM00091">
    <property type="entry name" value="PAS"/>
    <property type="match status" value="1"/>
</dbReference>
<dbReference type="InterPro" id="IPR029787">
    <property type="entry name" value="Nucleotide_cyclase"/>
</dbReference>
<dbReference type="SUPFAM" id="SSF55073">
    <property type="entry name" value="Nucleotide cyclase"/>
    <property type="match status" value="1"/>
</dbReference>
<dbReference type="InterPro" id="IPR052155">
    <property type="entry name" value="Biofilm_reg_signaling"/>
</dbReference>
<evidence type="ECO:0000259" key="2">
    <source>
        <dbReference type="PROSITE" id="PS50887"/>
    </source>
</evidence>
<dbReference type="AlphaFoldDB" id="A0A919SIF7"/>
<dbReference type="CDD" id="cd00130">
    <property type="entry name" value="PAS"/>
    <property type="match status" value="1"/>
</dbReference>
<proteinExistence type="predicted"/>
<dbReference type="NCBIfam" id="TIGR00229">
    <property type="entry name" value="sensory_box"/>
    <property type="match status" value="1"/>
</dbReference>
<evidence type="ECO:0000259" key="1">
    <source>
        <dbReference type="PROSITE" id="PS50113"/>
    </source>
</evidence>
<dbReference type="SUPFAM" id="SSF55785">
    <property type="entry name" value="PYP-like sensor domain (PAS domain)"/>
    <property type="match status" value="1"/>
</dbReference>
<feature type="domain" description="GGDEF" evidence="2">
    <location>
        <begin position="259"/>
        <end position="384"/>
    </location>
</feature>
<dbReference type="PROSITE" id="PS50113">
    <property type="entry name" value="PAC"/>
    <property type="match status" value="1"/>
</dbReference>
<feature type="domain" description="PAC" evidence="1">
    <location>
        <begin position="182"/>
        <end position="233"/>
    </location>
</feature>
<dbReference type="PANTHER" id="PTHR44757">
    <property type="entry name" value="DIGUANYLATE CYCLASE DGCP"/>
    <property type="match status" value="1"/>
</dbReference>
<dbReference type="InterPro" id="IPR043128">
    <property type="entry name" value="Rev_trsase/Diguanyl_cyclase"/>
</dbReference>
<protein>
    <recommendedName>
        <fullName evidence="5">Diguanylate cyclase</fullName>
    </recommendedName>
</protein>
<dbReference type="EMBL" id="BOQP01000017">
    <property type="protein sequence ID" value="GIM73320.1"/>
    <property type="molecule type" value="Genomic_DNA"/>
</dbReference>